<comment type="caution">
    <text evidence="1">The sequence shown here is derived from an EMBL/GenBank/DDBJ whole genome shotgun (WGS) entry which is preliminary data.</text>
</comment>
<sequence>MRYYREPQKKNRTFSGALYFKFLTIPSENPYRCIGRVIRRLVSLTDRVNAMVTECDRRAVLMHVVNIAINQLTPHFYREEDVYRSYKELIRWIPTLRQVLGAQSDLSQLTLIYYHLTKGADGARGDDTSHLKAAVALWLNEEGHKRILARDKSGRGFHHDTTGELICPVDYDWTDAAVKEGIRSYHPDYIVSAYSWPNFLYEGKYNPNDPTKGLFKGKWLVKAFKFIFTSPTSTSELYSDDEEQPRKKQKAFGERSTRSSLRFAFSSCGSWRLADGNFDNTTFYSHIVDYFELPPTPQAKADINDLLLWWNRQVFGRTNVSMYCPQATQKLSVAISSARQTSTSSNLPGHIMPDM</sequence>
<reference evidence="1" key="1">
    <citation type="journal article" date="2021" name="New Phytol.">
        <title>Evolutionary innovations through gain and loss of genes in the ectomycorrhizal Boletales.</title>
        <authorList>
            <person name="Wu G."/>
            <person name="Miyauchi S."/>
            <person name="Morin E."/>
            <person name="Kuo A."/>
            <person name="Drula E."/>
            <person name="Varga T."/>
            <person name="Kohler A."/>
            <person name="Feng B."/>
            <person name="Cao Y."/>
            <person name="Lipzen A."/>
            <person name="Daum C."/>
            <person name="Hundley H."/>
            <person name="Pangilinan J."/>
            <person name="Johnson J."/>
            <person name="Barry K."/>
            <person name="LaButti K."/>
            <person name="Ng V."/>
            <person name="Ahrendt S."/>
            <person name="Min B."/>
            <person name="Choi I.G."/>
            <person name="Park H."/>
            <person name="Plett J.M."/>
            <person name="Magnuson J."/>
            <person name="Spatafora J.W."/>
            <person name="Nagy L.G."/>
            <person name="Henrissat B."/>
            <person name="Grigoriev I.V."/>
            <person name="Yang Z.L."/>
            <person name="Xu J."/>
            <person name="Martin F.M."/>
        </authorList>
    </citation>
    <scope>NUCLEOTIDE SEQUENCE</scope>
    <source>
        <strain evidence="1">KUC20120723A-06</strain>
    </source>
</reference>
<dbReference type="EMBL" id="MU267318">
    <property type="protein sequence ID" value="KAH7917050.1"/>
    <property type="molecule type" value="Genomic_DNA"/>
</dbReference>
<accession>A0ACB8AUL1</accession>
<protein>
    <submittedName>
        <fullName evidence="1">Uncharacterized protein</fullName>
    </submittedName>
</protein>
<keyword evidence="2" id="KW-1185">Reference proteome</keyword>
<dbReference type="Proteomes" id="UP000790709">
    <property type="component" value="Unassembled WGS sequence"/>
</dbReference>
<evidence type="ECO:0000313" key="2">
    <source>
        <dbReference type="Proteomes" id="UP000790709"/>
    </source>
</evidence>
<name>A0ACB8AUL1_9AGAM</name>
<proteinExistence type="predicted"/>
<organism evidence="1 2">
    <name type="scientific">Leucogyrophana mollusca</name>
    <dbReference type="NCBI Taxonomy" id="85980"/>
    <lineage>
        <taxon>Eukaryota</taxon>
        <taxon>Fungi</taxon>
        <taxon>Dikarya</taxon>
        <taxon>Basidiomycota</taxon>
        <taxon>Agaricomycotina</taxon>
        <taxon>Agaricomycetes</taxon>
        <taxon>Agaricomycetidae</taxon>
        <taxon>Boletales</taxon>
        <taxon>Boletales incertae sedis</taxon>
        <taxon>Leucogyrophana</taxon>
    </lineage>
</organism>
<evidence type="ECO:0000313" key="1">
    <source>
        <dbReference type="EMBL" id="KAH7917050.1"/>
    </source>
</evidence>
<gene>
    <name evidence="1" type="ORF">BV22DRAFT_1027039</name>
</gene>